<dbReference type="PROSITE" id="PS51934">
    <property type="entry name" value="LRAT"/>
    <property type="match status" value="1"/>
</dbReference>
<feature type="domain" description="LRAT" evidence="6">
    <location>
        <begin position="34"/>
        <end position="145"/>
    </location>
</feature>
<evidence type="ECO:0000256" key="1">
    <source>
        <dbReference type="ARBA" id="ARBA00007824"/>
    </source>
</evidence>
<keyword evidence="5" id="KW-1133">Transmembrane helix</keyword>
<dbReference type="OrthoDB" id="10051797at2759"/>
<evidence type="ECO:0000256" key="5">
    <source>
        <dbReference type="SAM" id="Phobius"/>
    </source>
</evidence>
<protein>
    <submittedName>
        <fullName evidence="8">Retinoic acid receptor responder protein 3-like</fullName>
    </submittedName>
</protein>
<evidence type="ECO:0000256" key="4">
    <source>
        <dbReference type="ARBA" id="ARBA00023098"/>
    </source>
</evidence>
<keyword evidence="7" id="KW-1185">Reference proteome</keyword>
<dbReference type="KEGG" id="bbel:109483501"/>
<dbReference type="Gene3D" id="3.90.1720.10">
    <property type="entry name" value="endopeptidase domain like (from Nostoc punctiforme)"/>
    <property type="match status" value="1"/>
</dbReference>
<evidence type="ECO:0000259" key="6">
    <source>
        <dbReference type="PROSITE" id="PS51934"/>
    </source>
</evidence>
<dbReference type="GO" id="GO:0070292">
    <property type="term" value="P:N-acylphosphatidylethanolamine metabolic process"/>
    <property type="evidence" value="ECO:0007669"/>
    <property type="project" value="TreeGrafter"/>
</dbReference>
<evidence type="ECO:0000256" key="3">
    <source>
        <dbReference type="ARBA" id="ARBA00022801"/>
    </source>
</evidence>
<dbReference type="Proteomes" id="UP000515135">
    <property type="component" value="Unplaced"/>
</dbReference>
<keyword evidence="5" id="KW-0472">Membrane</keyword>
<proteinExistence type="inferred from homology"/>
<gene>
    <name evidence="8" type="primary">LOC109483501</name>
</gene>
<evidence type="ECO:0000256" key="2">
    <source>
        <dbReference type="ARBA" id="ARBA00022679"/>
    </source>
</evidence>
<comment type="similarity">
    <text evidence="1">Belongs to the H-rev107 family.</text>
</comment>
<dbReference type="Pfam" id="PF04970">
    <property type="entry name" value="LRAT"/>
    <property type="match status" value="1"/>
</dbReference>
<dbReference type="AlphaFoldDB" id="A0A6P4ZYR4"/>
<accession>A0A6P4ZYR4</accession>
<evidence type="ECO:0000313" key="7">
    <source>
        <dbReference type="Proteomes" id="UP000515135"/>
    </source>
</evidence>
<dbReference type="PANTHER" id="PTHR13943:SF77">
    <property type="entry name" value="LRAT DOMAIN-CONTAINING PROTEIN"/>
    <property type="match status" value="1"/>
</dbReference>
<dbReference type="GO" id="GO:0008970">
    <property type="term" value="F:phospholipase A1 activity"/>
    <property type="evidence" value="ECO:0007669"/>
    <property type="project" value="TreeGrafter"/>
</dbReference>
<reference evidence="8" key="1">
    <citation type="submission" date="2025-08" db="UniProtKB">
        <authorList>
            <consortium name="RefSeq"/>
        </authorList>
    </citation>
    <scope>IDENTIFICATION</scope>
    <source>
        <tissue evidence="8">Gonad</tissue>
    </source>
</reference>
<dbReference type="InterPro" id="IPR051496">
    <property type="entry name" value="H-rev107_PLA/AT"/>
</dbReference>
<organism evidence="7 8">
    <name type="scientific">Branchiostoma belcheri</name>
    <name type="common">Amphioxus</name>
    <dbReference type="NCBI Taxonomy" id="7741"/>
    <lineage>
        <taxon>Eukaryota</taxon>
        <taxon>Metazoa</taxon>
        <taxon>Chordata</taxon>
        <taxon>Cephalochordata</taxon>
        <taxon>Leptocardii</taxon>
        <taxon>Amphioxiformes</taxon>
        <taxon>Branchiostomatidae</taxon>
        <taxon>Branchiostoma</taxon>
    </lineage>
</organism>
<evidence type="ECO:0000313" key="8">
    <source>
        <dbReference type="RefSeq" id="XP_019642088.1"/>
    </source>
</evidence>
<dbReference type="GO" id="GO:0005737">
    <property type="term" value="C:cytoplasm"/>
    <property type="evidence" value="ECO:0007669"/>
    <property type="project" value="TreeGrafter"/>
</dbReference>
<name>A0A6P4ZYR4_BRABE</name>
<keyword evidence="5" id="KW-0812">Transmembrane</keyword>
<dbReference type="GO" id="GO:0016410">
    <property type="term" value="F:N-acyltransferase activity"/>
    <property type="evidence" value="ECO:0007669"/>
    <property type="project" value="TreeGrafter"/>
</dbReference>
<dbReference type="PANTHER" id="PTHR13943">
    <property type="entry name" value="HRAS-LIKE SUPPRESSOR - RELATED"/>
    <property type="match status" value="1"/>
</dbReference>
<feature type="transmembrane region" description="Helical" evidence="5">
    <location>
        <begin position="155"/>
        <end position="174"/>
    </location>
</feature>
<keyword evidence="2" id="KW-0808">Transferase</keyword>
<dbReference type="GeneID" id="109483501"/>
<keyword evidence="3" id="KW-0378">Hydrolase</keyword>
<sequence>MSLSKTKAGSGIPSEEVRCYNECLLNRCLQVGDLIEFPRIGYSHWGVYVGGGQVIHLICLEGNIVKCCNPVTGAKRGEIKEEPFMKVAGTSKAKINNYKDNEMSRHSPVEIVKRAKRYKGLVEYKCGGCEMFVTWCRYGEGTCEQIQKVKTAVDYLRTAGLVTTVAAVASFIVYRVTR</sequence>
<keyword evidence="4" id="KW-0443">Lipid metabolism</keyword>
<dbReference type="GO" id="GO:0004623">
    <property type="term" value="F:phospholipase A2 activity"/>
    <property type="evidence" value="ECO:0007669"/>
    <property type="project" value="TreeGrafter"/>
</dbReference>
<dbReference type="RefSeq" id="XP_019642088.1">
    <property type="nucleotide sequence ID" value="XM_019786529.1"/>
</dbReference>
<dbReference type="InterPro" id="IPR007053">
    <property type="entry name" value="LRAT_dom"/>
</dbReference>